<dbReference type="AlphaFoldDB" id="A0AAD8X1G1"/>
<name>A0AAD8X1G1_LOLMU</name>
<sequence>MAEAIAGLHSIRTILPVYAGPIHMENDCSSLIKELLGEGSSKSAISGIVRDIRSLLENLLDYNFSRIHRSRNEVAHHLARLCHSNVTEGVMLGLAPPCVVSLIEHDCNVYSAI</sequence>
<gene>
    <name evidence="2" type="ORF">QYE76_008952</name>
</gene>
<protein>
    <recommendedName>
        <fullName evidence="1">RNase H type-1 domain-containing protein</fullName>
    </recommendedName>
</protein>
<evidence type="ECO:0000313" key="3">
    <source>
        <dbReference type="Proteomes" id="UP001231189"/>
    </source>
</evidence>
<dbReference type="GO" id="GO:0004523">
    <property type="term" value="F:RNA-DNA hybrid ribonuclease activity"/>
    <property type="evidence" value="ECO:0007669"/>
    <property type="project" value="InterPro"/>
</dbReference>
<dbReference type="InterPro" id="IPR036397">
    <property type="entry name" value="RNaseH_sf"/>
</dbReference>
<reference evidence="2" key="1">
    <citation type="submission" date="2023-07" db="EMBL/GenBank/DDBJ databases">
        <title>A chromosome-level genome assembly of Lolium multiflorum.</title>
        <authorList>
            <person name="Chen Y."/>
            <person name="Copetti D."/>
            <person name="Kolliker R."/>
            <person name="Studer B."/>
        </authorList>
    </citation>
    <scope>NUCLEOTIDE SEQUENCE</scope>
    <source>
        <strain evidence="2">02402/16</strain>
        <tissue evidence="2">Leaf</tissue>
    </source>
</reference>
<dbReference type="Gene3D" id="3.30.420.10">
    <property type="entry name" value="Ribonuclease H-like superfamily/Ribonuclease H"/>
    <property type="match status" value="1"/>
</dbReference>
<proteinExistence type="predicted"/>
<organism evidence="2 3">
    <name type="scientific">Lolium multiflorum</name>
    <name type="common">Italian ryegrass</name>
    <name type="synonym">Lolium perenne subsp. multiflorum</name>
    <dbReference type="NCBI Taxonomy" id="4521"/>
    <lineage>
        <taxon>Eukaryota</taxon>
        <taxon>Viridiplantae</taxon>
        <taxon>Streptophyta</taxon>
        <taxon>Embryophyta</taxon>
        <taxon>Tracheophyta</taxon>
        <taxon>Spermatophyta</taxon>
        <taxon>Magnoliopsida</taxon>
        <taxon>Liliopsida</taxon>
        <taxon>Poales</taxon>
        <taxon>Poaceae</taxon>
        <taxon>BOP clade</taxon>
        <taxon>Pooideae</taxon>
        <taxon>Poodae</taxon>
        <taxon>Poeae</taxon>
        <taxon>Poeae Chloroplast Group 2 (Poeae type)</taxon>
        <taxon>Loliodinae</taxon>
        <taxon>Loliinae</taxon>
        <taxon>Lolium</taxon>
    </lineage>
</organism>
<dbReference type="InterPro" id="IPR002156">
    <property type="entry name" value="RNaseH_domain"/>
</dbReference>
<dbReference type="Proteomes" id="UP001231189">
    <property type="component" value="Unassembled WGS sequence"/>
</dbReference>
<dbReference type="PANTHER" id="PTHR47723">
    <property type="entry name" value="OS05G0353850 PROTEIN"/>
    <property type="match status" value="1"/>
</dbReference>
<dbReference type="CDD" id="cd06222">
    <property type="entry name" value="RNase_H_like"/>
    <property type="match status" value="1"/>
</dbReference>
<feature type="domain" description="RNase H type-1" evidence="1">
    <location>
        <begin position="1"/>
        <end position="82"/>
    </location>
</feature>
<dbReference type="Pfam" id="PF13456">
    <property type="entry name" value="RVT_3"/>
    <property type="match status" value="1"/>
</dbReference>
<evidence type="ECO:0000259" key="1">
    <source>
        <dbReference type="Pfam" id="PF13456"/>
    </source>
</evidence>
<dbReference type="InterPro" id="IPR044730">
    <property type="entry name" value="RNase_H-like_dom_plant"/>
</dbReference>
<comment type="caution">
    <text evidence="2">The sequence shown here is derived from an EMBL/GenBank/DDBJ whole genome shotgun (WGS) entry which is preliminary data.</text>
</comment>
<dbReference type="InterPro" id="IPR053151">
    <property type="entry name" value="RNase_H-like"/>
</dbReference>
<dbReference type="PANTHER" id="PTHR47723:SF24">
    <property type="entry name" value="RNASE H TYPE-1 DOMAIN-CONTAINING PROTEIN"/>
    <property type="match status" value="1"/>
</dbReference>
<keyword evidence="3" id="KW-1185">Reference proteome</keyword>
<dbReference type="EMBL" id="JAUUTY010000001">
    <property type="protein sequence ID" value="KAK1692255.1"/>
    <property type="molecule type" value="Genomic_DNA"/>
</dbReference>
<evidence type="ECO:0000313" key="2">
    <source>
        <dbReference type="EMBL" id="KAK1692255.1"/>
    </source>
</evidence>
<accession>A0AAD8X1G1</accession>
<dbReference type="GO" id="GO:0003676">
    <property type="term" value="F:nucleic acid binding"/>
    <property type="evidence" value="ECO:0007669"/>
    <property type="project" value="InterPro"/>
</dbReference>